<dbReference type="Proteomes" id="UP000613974">
    <property type="component" value="Unassembled WGS sequence"/>
</dbReference>
<protein>
    <submittedName>
        <fullName evidence="2">Uncharacterized protein</fullName>
    </submittedName>
</protein>
<dbReference type="RefSeq" id="WP_189743295.1">
    <property type="nucleotide sequence ID" value="NZ_BMRL01000013.1"/>
</dbReference>
<evidence type="ECO:0000313" key="3">
    <source>
        <dbReference type="Proteomes" id="UP000613974"/>
    </source>
</evidence>
<organism evidence="2 3">
    <name type="scientific">Streptomyces nojiriensis</name>
    <dbReference type="NCBI Taxonomy" id="66374"/>
    <lineage>
        <taxon>Bacteria</taxon>
        <taxon>Bacillati</taxon>
        <taxon>Actinomycetota</taxon>
        <taxon>Actinomycetes</taxon>
        <taxon>Kitasatosporales</taxon>
        <taxon>Streptomycetaceae</taxon>
        <taxon>Streptomyces</taxon>
    </lineage>
</organism>
<dbReference type="EMBL" id="BNEC01000005">
    <property type="protein sequence ID" value="GHI69065.1"/>
    <property type="molecule type" value="Genomic_DNA"/>
</dbReference>
<gene>
    <name evidence="2" type="ORF">Snoj_29830</name>
</gene>
<accession>A0ABQ3SLQ1</accession>
<comment type="caution">
    <text evidence="2">The sequence shown here is derived from an EMBL/GenBank/DDBJ whole genome shotgun (WGS) entry which is preliminary data.</text>
</comment>
<proteinExistence type="predicted"/>
<feature type="compositionally biased region" description="Basic residues" evidence="1">
    <location>
        <begin position="9"/>
        <end position="18"/>
    </location>
</feature>
<keyword evidence="3" id="KW-1185">Reference proteome</keyword>
<name>A0ABQ3SLQ1_9ACTN</name>
<sequence length="94" mass="9831">MRSPSAGGHGRKTERRHRYGNDLGSDVTLVGVTARWNRQKSDLEAGPGGALPGHRCVGGHQAPLGPAVDQAEREALLSYAAGCPNANLAFERAG</sequence>
<dbReference type="GeneID" id="95587369"/>
<evidence type="ECO:0000313" key="2">
    <source>
        <dbReference type="EMBL" id="GHI69065.1"/>
    </source>
</evidence>
<evidence type="ECO:0000256" key="1">
    <source>
        <dbReference type="SAM" id="MobiDB-lite"/>
    </source>
</evidence>
<feature type="region of interest" description="Disordered" evidence="1">
    <location>
        <begin position="1"/>
        <end position="24"/>
    </location>
</feature>
<reference evidence="3" key="1">
    <citation type="submission" date="2023-07" db="EMBL/GenBank/DDBJ databases">
        <title>Whole genome shotgun sequence of Streptomyces nojiriensis NBRC 13794.</title>
        <authorList>
            <person name="Komaki H."/>
            <person name="Tamura T."/>
        </authorList>
    </citation>
    <scope>NUCLEOTIDE SEQUENCE [LARGE SCALE GENOMIC DNA]</scope>
    <source>
        <strain evidence="3">NBRC 13794</strain>
    </source>
</reference>